<evidence type="ECO:0000259" key="1">
    <source>
        <dbReference type="PROSITE" id="PS50883"/>
    </source>
</evidence>
<dbReference type="EMBL" id="JADCKQ010000008">
    <property type="protein sequence ID" value="MBI1494361.1"/>
    <property type="molecule type" value="Genomic_DNA"/>
</dbReference>
<dbReference type="CDD" id="cd01949">
    <property type="entry name" value="GGDEF"/>
    <property type="match status" value="1"/>
</dbReference>
<keyword evidence="4" id="KW-1185">Reference proteome</keyword>
<accession>A0A8J7IRU7</accession>
<dbReference type="AlphaFoldDB" id="A0A8J7IRU7"/>
<dbReference type="PROSITE" id="PS50883">
    <property type="entry name" value="EAL"/>
    <property type="match status" value="1"/>
</dbReference>
<feature type="domain" description="EAL" evidence="1">
    <location>
        <begin position="231"/>
        <end position="486"/>
    </location>
</feature>
<dbReference type="InterPro" id="IPR029787">
    <property type="entry name" value="Nucleotide_cyclase"/>
</dbReference>
<dbReference type="PANTHER" id="PTHR33121:SF70">
    <property type="entry name" value="SIGNALING PROTEIN YKOW"/>
    <property type="match status" value="1"/>
</dbReference>
<dbReference type="Gene3D" id="3.20.20.450">
    <property type="entry name" value="EAL domain"/>
    <property type="match status" value="1"/>
</dbReference>
<dbReference type="PROSITE" id="PS50887">
    <property type="entry name" value="GGDEF"/>
    <property type="match status" value="1"/>
</dbReference>
<dbReference type="SMART" id="SM00267">
    <property type="entry name" value="GGDEF"/>
    <property type="match status" value="1"/>
</dbReference>
<dbReference type="InterPro" id="IPR035919">
    <property type="entry name" value="EAL_sf"/>
</dbReference>
<evidence type="ECO:0000259" key="2">
    <source>
        <dbReference type="PROSITE" id="PS50887"/>
    </source>
</evidence>
<dbReference type="InterPro" id="IPR001633">
    <property type="entry name" value="EAL_dom"/>
</dbReference>
<organism evidence="3 4">
    <name type="scientific">Halocynthiibacter styelae</name>
    <dbReference type="NCBI Taxonomy" id="2761955"/>
    <lineage>
        <taxon>Bacteria</taxon>
        <taxon>Pseudomonadati</taxon>
        <taxon>Pseudomonadota</taxon>
        <taxon>Alphaproteobacteria</taxon>
        <taxon>Rhodobacterales</taxon>
        <taxon>Paracoccaceae</taxon>
        <taxon>Halocynthiibacter</taxon>
    </lineage>
</organism>
<dbReference type="Proteomes" id="UP000640583">
    <property type="component" value="Unassembled WGS sequence"/>
</dbReference>
<dbReference type="InterPro" id="IPR043128">
    <property type="entry name" value="Rev_trsase/Diguanyl_cyclase"/>
</dbReference>
<dbReference type="InterPro" id="IPR000160">
    <property type="entry name" value="GGDEF_dom"/>
</dbReference>
<feature type="domain" description="GGDEF" evidence="2">
    <location>
        <begin position="86"/>
        <end position="222"/>
    </location>
</feature>
<dbReference type="SMART" id="SM00052">
    <property type="entry name" value="EAL"/>
    <property type="match status" value="1"/>
</dbReference>
<dbReference type="Pfam" id="PF00990">
    <property type="entry name" value="GGDEF"/>
    <property type="match status" value="1"/>
</dbReference>
<protein>
    <submittedName>
        <fullName evidence="3">Bifunctional diguanylate cyclase/phosphodiesterase</fullName>
    </submittedName>
</protein>
<gene>
    <name evidence="3" type="ORF">H1D41_11990</name>
</gene>
<dbReference type="PANTHER" id="PTHR33121">
    <property type="entry name" value="CYCLIC DI-GMP PHOSPHODIESTERASE PDEF"/>
    <property type="match status" value="1"/>
</dbReference>
<dbReference type="SUPFAM" id="SSF141868">
    <property type="entry name" value="EAL domain-like"/>
    <property type="match status" value="1"/>
</dbReference>
<dbReference type="InterPro" id="IPR050706">
    <property type="entry name" value="Cyclic-di-GMP_PDE-like"/>
</dbReference>
<name>A0A8J7IRU7_9RHOB</name>
<dbReference type="GO" id="GO:0071111">
    <property type="term" value="F:cyclic-guanylate-specific phosphodiesterase activity"/>
    <property type="evidence" value="ECO:0007669"/>
    <property type="project" value="InterPro"/>
</dbReference>
<sequence>MNRSFHRHVKLCFVLLPVVLLIIHEILGETGLIVSTILVPVVYLIFLNSAPGFAEVARDRTTGLVLKGGFLQALNDWIVKAPEGGRSTACLVLELDDFGGLRSRFGDDVANDALRQVSARMQSVLRGTDVLARRGNGGFLLGLSPVRRIDLESMIQLSARLHEAVEEPFVLNGATIHLTACSAFCLQSRSPAPSAEAMMEAAGVALAYAQQQGAGSIRAYAADMQTESLPDPELRRQLEHALSNGEIRPWYQPQVSTNTGKITGVEALARWMHPEQGLIPPSDFLPIVEATGLSTRLGEVILFHALTALKSLEKSGTFIPVMGVNFSDKELRDPRLVDRIRWELDRFDLDPQRLGIEILENVIADHENDIISRNIRGLSELGCYIDLDDFGTGHASISSIRRFAIGRLKVDRSFVTKVDTDQQQQRMISAILTMAEQLQLETLAEGVETPGEHAMLAQLGCGHVQGFGVARPMPLEDLPAWVDAHEAEMDAALRIGRGIG</sequence>
<dbReference type="Gene3D" id="3.30.70.270">
    <property type="match status" value="1"/>
</dbReference>
<dbReference type="CDD" id="cd01948">
    <property type="entry name" value="EAL"/>
    <property type="match status" value="1"/>
</dbReference>
<proteinExistence type="predicted"/>
<comment type="caution">
    <text evidence="3">The sequence shown here is derived from an EMBL/GenBank/DDBJ whole genome shotgun (WGS) entry which is preliminary data.</text>
</comment>
<reference evidence="3" key="1">
    <citation type="submission" date="2020-10" db="EMBL/GenBank/DDBJ databases">
        <title>Paenihalocynthiibacter styelae gen. nov., sp. nov., isolated from stalked sea squirt Styela clava.</title>
        <authorList>
            <person name="Kim Y.-O."/>
            <person name="Yoon J.-H."/>
        </authorList>
    </citation>
    <scope>NUCLEOTIDE SEQUENCE</scope>
    <source>
        <strain evidence="3">MYP1-1</strain>
    </source>
</reference>
<dbReference type="NCBIfam" id="TIGR00254">
    <property type="entry name" value="GGDEF"/>
    <property type="match status" value="1"/>
</dbReference>
<dbReference type="SUPFAM" id="SSF55073">
    <property type="entry name" value="Nucleotide cyclase"/>
    <property type="match status" value="1"/>
</dbReference>
<evidence type="ECO:0000313" key="3">
    <source>
        <dbReference type="EMBL" id="MBI1494361.1"/>
    </source>
</evidence>
<dbReference type="Pfam" id="PF00563">
    <property type="entry name" value="EAL"/>
    <property type="match status" value="1"/>
</dbReference>
<evidence type="ECO:0000313" key="4">
    <source>
        <dbReference type="Proteomes" id="UP000640583"/>
    </source>
</evidence>
<dbReference type="RefSeq" id="WP_228849128.1">
    <property type="nucleotide sequence ID" value="NZ_JADCKQ010000008.1"/>
</dbReference>